<comment type="caution">
    <text evidence="2">The sequence shown here is derived from an EMBL/GenBank/DDBJ whole genome shotgun (WGS) entry which is preliminary data.</text>
</comment>
<reference evidence="2" key="1">
    <citation type="journal article" date="2023" name="Mol. Ecol. Resour.">
        <title>Chromosome-level genome assembly of a triploid poplar Populus alba 'Berolinensis'.</title>
        <authorList>
            <person name="Chen S."/>
            <person name="Yu Y."/>
            <person name="Wang X."/>
            <person name="Wang S."/>
            <person name="Zhang T."/>
            <person name="Zhou Y."/>
            <person name="He R."/>
            <person name="Meng N."/>
            <person name="Wang Y."/>
            <person name="Liu W."/>
            <person name="Liu Z."/>
            <person name="Liu J."/>
            <person name="Guo Q."/>
            <person name="Huang H."/>
            <person name="Sederoff R.R."/>
            <person name="Wang G."/>
            <person name="Qu G."/>
            <person name="Chen S."/>
        </authorList>
    </citation>
    <scope>NUCLEOTIDE SEQUENCE</scope>
    <source>
        <strain evidence="2">SC-2020</strain>
    </source>
</reference>
<organism evidence="2 3">
    <name type="scientific">Populus alba x Populus x berolinensis</name>
    <dbReference type="NCBI Taxonomy" id="444605"/>
    <lineage>
        <taxon>Eukaryota</taxon>
        <taxon>Viridiplantae</taxon>
        <taxon>Streptophyta</taxon>
        <taxon>Embryophyta</taxon>
        <taxon>Tracheophyta</taxon>
        <taxon>Spermatophyta</taxon>
        <taxon>Magnoliopsida</taxon>
        <taxon>eudicotyledons</taxon>
        <taxon>Gunneridae</taxon>
        <taxon>Pentapetalae</taxon>
        <taxon>rosids</taxon>
        <taxon>fabids</taxon>
        <taxon>Malpighiales</taxon>
        <taxon>Salicaceae</taxon>
        <taxon>Saliceae</taxon>
        <taxon>Populus</taxon>
    </lineage>
</organism>
<sequence length="91" mass="10896">MSKVERINFKKYELEALFSLKGGKMEWRFRELLRGVGSWDFFFLVSFTLVLPRSYVQQWRNFVICSMFLIQVRLFAHLLWTTSTTQLSSFG</sequence>
<evidence type="ECO:0000256" key="1">
    <source>
        <dbReference type="SAM" id="Phobius"/>
    </source>
</evidence>
<accession>A0AAD6MB61</accession>
<proteinExistence type="predicted"/>
<gene>
    <name evidence="2" type="ORF">NC653_025059</name>
</gene>
<evidence type="ECO:0000313" key="2">
    <source>
        <dbReference type="EMBL" id="KAJ6981839.1"/>
    </source>
</evidence>
<dbReference type="Proteomes" id="UP001164929">
    <property type="component" value="Chromosome 10"/>
</dbReference>
<evidence type="ECO:0000313" key="3">
    <source>
        <dbReference type="Proteomes" id="UP001164929"/>
    </source>
</evidence>
<feature type="transmembrane region" description="Helical" evidence="1">
    <location>
        <begin position="62"/>
        <end position="80"/>
    </location>
</feature>
<keyword evidence="1" id="KW-1133">Transmembrane helix</keyword>
<dbReference type="EMBL" id="JAQIZT010000010">
    <property type="protein sequence ID" value="KAJ6981839.1"/>
    <property type="molecule type" value="Genomic_DNA"/>
</dbReference>
<protein>
    <submittedName>
        <fullName evidence="2">Uncharacterized protein</fullName>
    </submittedName>
</protein>
<keyword evidence="3" id="KW-1185">Reference proteome</keyword>
<keyword evidence="1" id="KW-0812">Transmembrane</keyword>
<keyword evidence="1" id="KW-0472">Membrane</keyword>
<name>A0AAD6MB61_9ROSI</name>
<dbReference type="AlphaFoldDB" id="A0AAD6MB61"/>